<sequence>MTIIEETFRKWTKKDNIRQIASGFSVPKVTLILRNLAEKFQADIYEELSKNTNQILIQRLQTELFHPIYSILNDAVNPFSSLWDSALAKESTTYFADEISKILDANEGRTTFQRIDHHIHGVFKSTENDAKAIFEEWSKLRWKFVSEWSKNENVLRKKELRYPVTSCIFGEKNGMASAKVFLSKSDAEAQGYFEKEFKRFGIVQLQIVDTSKTSKEIHQRMRKIKQHEKSAPPIDPDTKTTFNNIIRNKIEKLLENHSTVVALDISNVRQKGNKIVNEPCIAVYCLDETLRRYGENHLPKYLEGCPLDIREDYILFGHCQNCENRHPKPGCDIGRDSSASAGSIGFLVRKSLNDRIIQTEGGFLTAAHVAIKNFAGLYESHSLLTKNDFGNDDHVIIHPSATGKRIGKVVEAFCGNFGKEKTGLDIAFVKTDMPLSGELDESIFPKEEHIKCDGSMKVIKMGRTTGLTNGILYKDNCLVIVKCDQGGFLYFNDCYLIEDKNEPFFLAGDSGSGVFLNVTHGENKPLGIAFARLNSSTAVCKVKSFLDSLNLSVLAYRIPEEPMDVS</sequence>
<dbReference type="Proteomes" id="UP000694844">
    <property type="component" value="Chromosome 9"/>
</dbReference>
<dbReference type="InterPro" id="IPR057904">
    <property type="entry name" value="Nal1_C"/>
</dbReference>
<dbReference type="AlphaFoldDB" id="A0A8B8C4X5"/>
<accession>A0A8B8C4X5</accession>
<evidence type="ECO:0000259" key="1">
    <source>
        <dbReference type="Pfam" id="PF25819"/>
    </source>
</evidence>
<protein>
    <submittedName>
        <fullName evidence="3">Uncharacterized protein LOC111115634</fullName>
    </submittedName>
</protein>
<dbReference type="Pfam" id="PF25819">
    <property type="entry name" value="Nal1_C"/>
    <property type="match status" value="1"/>
</dbReference>
<evidence type="ECO:0000313" key="2">
    <source>
        <dbReference type="Proteomes" id="UP000694844"/>
    </source>
</evidence>
<feature type="domain" description="Nal1 C-terminal" evidence="1">
    <location>
        <begin position="423"/>
        <end position="531"/>
    </location>
</feature>
<dbReference type="OrthoDB" id="6159927at2759"/>
<evidence type="ECO:0000313" key="3">
    <source>
        <dbReference type="RefSeq" id="XP_022310159.1"/>
    </source>
</evidence>
<dbReference type="RefSeq" id="XP_022310159.1">
    <property type="nucleotide sequence ID" value="XM_022454451.1"/>
</dbReference>
<name>A0A8B8C4X5_CRAVI</name>
<dbReference type="GeneID" id="111115634"/>
<keyword evidence="2" id="KW-1185">Reference proteome</keyword>
<dbReference type="SUPFAM" id="SSF50494">
    <property type="entry name" value="Trypsin-like serine proteases"/>
    <property type="match status" value="1"/>
</dbReference>
<gene>
    <name evidence="3" type="primary">LOC111115634</name>
</gene>
<reference evidence="3" key="1">
    <citation type="submission" date="2025-08" db="UniProtKB">
        <authorList>
            <consortium name="RefSeq"/>
        </authorList>
    </citation>
    <scope>IDENTIFICATION</scope>
    <source>
        <tissue evidence="3">Whole sample</tissue>
    </source>
</reference>
<dbReference type="InterPro" id="IPR009003">
    <property type="entry name" value="Peptidase_S1_PA"/>
</dbReference>
<organism evidence="2 3">
    <name type="scientific">Crassostrea virginica</name>
    <name type="common">Eastern oyster</name>
    <dbReference type="NCBI Taxonomy" id="6565"/>
    <lineage>
        <taxon>Eukaryota</taxon>
        <taxon>Metazoa</taxon>
        <taxon>Spiralia</taxon>
        <taxon>Lophotrochozoa</taxon>
        <taxon>Mollusca</taxon>
        <taxon>Bivalvia</taxon>
        <taxon>Autobranchia</taxon>
        <taxon>Pteriomorphia</taxon>
        <taxon>Ostreida</taxon>
        <taxon>Ostreoidea</taxon>
        <taxon>Ostreidae</taxon>
        <taxon>Crassostrea</taxon>
    </lineage>
</organism>
<dbReference type="KEGG" id="cvn:111115634"/>
<proteinExistence type="predicted"/>